<feature type="domain" description="Methyl-accepting transducer" evidence="5">
    <location>
        <begin position="317"/>
        <end position="546"/>
    </location>
</feature>
<dbReference type="SMART" id="SM00283">
    <property type="entry name" value="MA"/>
    <property type="match status" value="1"/>
</dbReference>
<dbReference type="EMBL" id="WUQX01000001">
    <property type="protein sequence ID" value="MXP78505.1"/>
    <property type="molecule type" value="Genomic_DNA"/>
</dbReference>
<dbReference type="GO" id="GO:0006935">
    <property type="term" value="P:chemotaxis"/>
    <property type="evidence" value="ECO:0007669"/>
    <property type="project" value="UniProtKB-KW"/>
</dbReference>
<dbReference type="RefSeq" id="WP_159755206.1">
    <property type="nucleotide sequence ID" value="NZ_WUQX01000001.1"/>
</dbReference>
<sequence>MAAHIKNLKISLKLYILVGVALIGMLIIGGISFFLMGRLNSKTDNISTGWLPRIDTARDMTGTLSNIRLNELRYLTALSDKVTETSLQYIEKEKGEMDALFAKYKELITTEDRALYDSAYDFWTQYSQADDQLISLAKQGDIDGARGILEGECVDLYISLNGAFDEIINQTEEGSQKETASSENLYRDATILQIGVMVIIFIIGTYFSVIIIRGIKLPIFEIENAASRMAQGDLDVEISYTSKDELGVLSKQMRELIRKLQVIIDDENKFLARMANGDFTVDSICEDEYIGGFHPLLVSFRAIADKLNHTILQISQSSAQVASGSNQVSGGAQALSQGATEQASSVEELSASINEISMKVQQNAEYAHQANDMAGTVGNEMQKSNQKMQEMIQAMNNISACSDEISKIIKTIEDIAFQTNILALNAAVEAARAGSAGKGFAVVADEVRNLAGKSAEASKNTSVLIENSLKAVENGTLIADETAASLLNTVKGVEEVAGIISQISEASGNQAEAIAQITLGIDQISGVVQTNSATAEESAAASQELSNQSQLMKDLVGMFRLKA</sequence>
<dbReference type="CDD" id="cd06225">
    <property type="entry name" value="HAMP"/>
    <property type="match status" value="1"/>
</dbReference>
<dbReference type="InterPro" id="IPR004089">
    <property type="entry name" value="MCPsignal_dom"/>
</dbReference>
<dbReference type="GO" id="GO:0004888">
    <property type="term" value="F:transmembrane signaling receptor activity"/>
    <property type="evidence" value="ECO:0007669"/>
    <property type="project" value="InterPro"/>
</dbReference>
<dbReference type="PROSITE" id="PS50885">
    <property type="entry name" value="HAMP"/>
    <property type="match status" value="1"/>
</dbReference>
<protein>
    <submittedName>
        <fullName evidence="7">HAMP domain-containing protein</fullName>
    </submittedName>
</protein>
<dbReference type="SUPFAM" id="SSF58104">
    <property type="entry name" value="Methyl-accepting chemotaxis protein (MCP) signaling domain"/>
    <property type="match status" value="1"/>
</dbReference>
<name>A0A7X3SLJ4_9FIRM</name>
<evidence type="ECO:0000313" key="7">
    <source>
        <dbReference type="EMBL" id="MXP78505.1"/>
    </source>
</evidence>
<dbReference type="Pfam" id="PF00015">
    <property type="entry name" value="MCPsignal"/>
    <property type="match status" value="1"/>
</dbReference>
<gene>
    <name evidence="7" type="ORF">GN277_25145</name>
</gene>
<dbReference type="Proteomes" id="UP000460412">
    <property type="component" value="Unassembled WGS sequence"/>
</dbReference>
<dbReference type="PANTHER" id="PTHR43531">
    <property type="entry name" value="PROTEIN ICFG"/>
    <property type="match status" value="1"/>
</dbReference>
<feature type="transmembrane region" description="Helical" evidence="4">
    <location>
        <begin position="12"/>
        <end position="35"/>
    </location>
</feature>
<dbReference type="PRINTS" id="PR00260">
    <property type="entry name" value="CHEMTRNSDUCR"/>
</dbReference>
<keyword evidence="4" id="KW-1133">Transmembrane helix</keyword>
<dbReference type="InterPro" id="IPR003660">
    <property type="entry name" value="HAMP_dom"/>
</dbReference>
<dbReference type="InterPro" id="IPR004090">
    <property type="entry name" value="Chemotax_Me-accpt_rcpt"/>
</dbReference>
<evidence type="ECO:0000256" key="3">
    <source>
        <dbReference type="PROSITE-ProRule" id="PRU00284"/>
    </source>
</evidence>
<dbReference type="Pfam" id="PF12729">
    <property type="entry name" value="4HB_MCP_1"/>
    <property type="match status" value="1"/>
</dbReference>
<dbReference type="PROSITE" id="PS50111">
    <property type="entry name" value="CHEMOTAXIS_TRANSDUC_2"/>
    <property type="match status" value="1"/>
</dbReference>
<keyword evidence="4" id="KW-0812">Transmembrane</keyword>
<organism evidence="7 8">
    <name type="scientific">Sporofaciens musculi</name>
    <dbReference type="NCBI Taxonomy" id="2681861"/>
    <lineage>
        <taxon>Bacteria</taxon>
        <taxon>Bacillati</taxon>
        <taxon>Bacillota</taxon>
        <taxon>Clostridia</taxon>
        <taxon>Lachnospirales</taxon>
        <taxon>Lachnospiraceae</taxon>
        <taxon>Sporofaciens</taxon>
    </lineage>
</organism>
<dbReference type="Gene3D" id="1.10.287.950">
    <property type="entry name" value="Methyl-accepting chemotaxis protein"/>
    <property type="match status" value="1"/>
</dbReference>
<comment type="caution">
    <text evidence="7">The sequence shown here is derived from an EMBL/GenBank/DDBJ whole genome shotgun (WGS) entry which is preliminary data.</text>
</comment>
<keyword evidence="3" id="KW-0807">Transducer</keyword>
<evidence type="ECO:0000256" key="2">
    <source>
        <dbReference type="ARBA" id="ARBA00029447"/>
    </source>
</evidence>
<dbReference type="InterPro" id="IPR024478">
    <property type="entry name" value="HlyB_4HB_MCP"/>
</dbReference>
<evidence type="ECO:0000256" key="4">
    <source>
        <dbReference type="SAM" id="Phobius"/>
    </source>
</evidence>
<keyword evidence="4" id="KW-0472">Membrane</keyword>
<comment type="similarity">
    <text evidence="2">Belongs to the methyl-accepting chemotaxis (MCP) protein family.</text>
</comment>
<dbReference type="Pfam" id="PF00672">
    <property type="entry name" value="HAMP"/>
    <property type="match status" value="1"/>
</dbReference>
<dbReference type="GO" id="GO:0007165">
    <property type="term" value="P:signal transduction"/>
    <property type="evidence" value="ECO:0007669"/>
    <property type="project" value="UniProtKB-KW"/>
</dbReference>
<evidence type="ECO:0000313" key="8">
    <source>
        <dbReference type="Proteomes" id="UP000460412"/>
    </source>
</evidence>
<keyword evidence="8" id="KW-1185">Reference proteome</keyword>
<accession>A0A7X3SLJ4</accession>
<feature type="domain" description="HAMP" evidence="6">
    <location>
        <begin position="213"/>
        <end position="265"/>
    </location>
</feature>
<evidence type="ECO:0000259" key="5">
    <source>
        <dbReference type="PROSITE" id="PS50111"/>
    </source>
</evidence>
<dbReference type="GO" id="GO:0005886">
    <property type="term" value="C:plasma membrane"/>
    <property type="evidence" value="ECO:0007669"/>
    <property type="project" value="TreeGrafter"/>
</dbReference>
<keyword evidence="1" id="KW-0145">Chemotaxis</keyword>
<dbReference type="Gene3D" id="6.10.340.10">
    <property type="match status" value="1"/>
</dbReference>
<feature type="transmembrane region" description="Helical" evidence="4">
    <location>
        <begin position="191"/>
        <end position="212"/>
    </location>
</feature>
<evidence type="ECO:0000256" key="1">
    <source>
        <dbReference type="ARBA" id="ARBA00022500"/>
    </source>
</evidence>
<dbReference type="PANTHER" id="PTHR43531:SF11">
    <property type="entry name" value="METHYL-ACCEPTING CHEMOTAXIS PROTEIN 3"/>
    <property type="match status" value="1"/>
</dbReference>
<dbReference type="AlphaFoldDB" id="A0A7X3SLJ4"/>
<evidence type="ECO:0000259" key="6">
    <source>
        <dbReference type="PROSITE" id="PS50885"/>
    </source>
</evidence>
<dbReference type="SMART" id="SM00304">
    <property type="entry name" value="HAMP"/>
    <property type="match status" value="1"/>
</dbReference>
<dbReference type="CDD" id="cd11386">
    <property type="entry name" value="MCP_signal"/>
    <property type="match status" value="1"/>
</dbReference>
<proteinExistence type="inferred from homology"/>
<reference evidence="7 8" key="1">
    <citation type="submission" date="2019-12" db="EMBL/GenBank/DDBJ databases">
        <title>Sporaefaciens musculi gen. nov., sp. nov., a novel bacterium isolated from the caecum of an obese mouse.</title>
        <authorList>
            <person name="Rasmussen T.S."/>
            <person name="Streidl T."/>
            <person name="Hitch T.C.A."/>
            <person name="Wortmann E."/>
            <person name="Deptula P."/>
            <person name="Hansen M."/>
            <person name="Nielsen D.S."/>
            <person name="Clavel T."/>
            <person name="Vogensen F.K."/>
        </authorList>
    </citation>
    <scope>NUCLEOTIDE SEQUENCE [LARGE SCALE GENOMIC DNA]</scope>
    <source>
        <strain evidence="7 8">WCA-9-b2</strain>
    </source>
</reference>
<dbReference type="InterPro" id="IPR051310">
    <property type="entry name" value="MCP_chemotaxis"/>
</dbReference>